<dbReference type="InterPro" id="IPR036390">
    <property type="entry name" value="WH_DNA-bd_sf"/>
</dbReference>
<evidence type="ECO:0000313" key="3">
    <source>
        <dbReference type="Proteomes" id="UP001500804"/>
    </source>
</evidence>
<dbReference type="SMART" id="SM00347">
    <property type="entry name" value="HTH_MARR"/>
    <property type="match status" value="1"/>
</dbReference>
<dbReference type="InterPro" id="IPR036388">
    <property type="entry name" value="WH-like_DNA-bd_sf"/>
</dbReference>
<dbReference type="InterPro" id="IPR000835">
    <property type="entry name" value="HTH_MarR-typ"/>
</dbReference>
<evidence type="ECO:0000259" key="1">
    <source>
        <dbReference type="PROSITE" id="PS50995"/>
    </source>
</evidence>
<dbReference type="SUPFAM" id="SSF46785">
    <property type="entry name" value="Winged helix' DNA-binding domain"/>
    <property type="match status" value="1"/>
</dbReference>
<organism evidence="2 3">
    <name type="scientific">Pseudonocardia adelaidensis</name>
    <dbReference type="NCBI Taxonomy" id="648754"/>
    <lineage>
        <taxon>Bacteria</taxon>
        <taxon>Bacillati</taxon>
        <taxon>Actinomycetota</taxon>
        <taxon>Actinomycetes</taxon>
        <taxon>Pseudonocardiales</taxon>
        <taxon>Pseudonocardiaceae</taxon>
        <taxon>Pseudonocardia</taxon>
    </lineage>
</organism>
<dbReference type="PROSITE" id="PS50995">
    <property type="entry name" value="HTH_MARR_2"/>
    <property type="match status" value="1"/>
</dbReference>
<dbReference type="Proteomes" id="UP001500804">
    <property type="component" value="Unassembled WGS sequence"/>
</dbReference>
<dbReference type="Gene3D" id="1.10.10.10">
    <property type="entry name" value="Winged helix-like DNA-binding domain superfamily/Winged helix DNA-binding domain"/>
    <property type="match status" value="1"/>
</dbReference>
<evidence type="ECO:0000313" key="2">
    <source>
        <dbReference type="EMBL" id="GAA5123901.1"/>
    </source>
</evidence>
<dbReference type="RefSeq" id="WP_345606411.1">
    <property type="nucleotide sequence ID" value="NZ_BAABJO010000012.1"/>
</dbReference>
<protein>
    <submittedName>
        <fullName evidence="2">MarR family winged helix-turn-helix transcriptional regulator</fullName>
    </submittedName>
</protein>
<dbReference type="InterPro" id="IPR039422">
    <property type="entry name" value="MarR/SlyA-like"/>
</dbReference>
<sequence length="142" mass="15568">MLVFPRLVGRVKKLPPPAALRSLELTPRHLSLLSMLLLDGPLTVSELARRLSVAPTTVSLLVSELSGKGVLRRRADPGDRRRRIVDLDDDVRPAVTRWLAPGARAWREALGPLTPAERSLVVDTLLAYEAAVTRTLGEDPDP</sequence>
<dbReference type="PANTHER" id="PTHR33164:SF43">
    <property type="entry name" value="HTH-TYPE TRANSCRIPTIONAL REPRESSOR YETL"/>
    <property type="match status" value="1"/>
</dbReference>
<reference evidence="3" key="1">
    <citation type="journal article" date="2019" name="Int. J. Syst. Evol. Microbiol.">
        <title>The Global Catalogue of Microorganisms (GCM) 10K type strain sequencing project: providing services to taxonomists for standard genome sequencing and annotation.</title>
        <authorList>
            <consortium name="The Broad Institute Genomics Platform"/>
            <consortium name="The Broad Institute Genome Sequencing Center for Infectious Disease"/>
            <person name="Wu L."/>
            <person name="Ma J."/>
        </authorList>
    </citation>
    <scope>NUCLEOTIDE SEQUENCE [LARGE SCALE GENOMIC DNA]</scope>
    <source>
        <strain evidence="3">JCM 18302</strain>
    </source>
</reference>
<dbReference type="PANTHER" id="PTHR33164">
    <property type="entry name" value="TRANSCRIPTIONAL REGULATOR, MARR FAMILY"/>
    <property type="match status" value="1"/>
</dbReference>
<name>A0ABP9NNI1_9PSEU</name>
<gene>
    <name evidence="2" type="ORF">GCM10023320_36280</name>
</gene>
<dbReference type="EMBL" id="BAABJO010000012">
    <property type="protein sequence ID" value="GAA5123901.1"/>
    <property type="molecule type" value="Genomic_DNA"/>
</dbReference>
<keyword evidence="3" id="KW-1185">Reference proteome</keyword>
<accession>A0ABP9NNI1</accession>
<proteinExistence type="predicted"/>
<feature type="domain" description="HTH marR-type" evidence="1">
    <location>
        <begin position="1"/>
        <end position="130"/>
    </location>
</feature>
<comment type="caution">
    <text evidence="2">The sequence shown here is derived from an EMBL/GenBank/DDBJ whole genome shotgun (WGS) entry which is preliminary data.</text>
</comment>
<dbReference type="Pfam" id="PF01047">
    <property type="entry name" value="MarR"/>
    <property type="match status" value="1"/>
</dbReference>